<proteinExistence type="predicted"/>
<dbReference type="EMBL" id="VSSQ01084994">
    <property type="protein sequence ID" value="MPN32800.1"/>
    <property type="molecule type" value="Genomic_DNA"/>
</dbReference>
<comment type="caution">
    <text evidence="1">The sequence shown here is derived from an EMBL/GenBank/DDBJ whole genome shotgun (WGS) entry which is preliminary data.</text>
</comment>
<gene>
    <name evidence="1" type="ORF">SDC9_180280</name>
</gene>
<dbReference type="AlphaFoldDB" id="A0A645H2A3"/>
<organism evidence="1">
    <name type="scientific">bioreactor metagenome</name>
    <dbReference type="NCBI Taxonomy" id="1076179"/>
    <lineage>
        <taxon>unclassified sequences</taxon>
        <taxon>metagenomes</taxon>
        <taxon>ecological metagenomes</taxon>
    </lineage>
</organism>
<reference evidence="1" key="1">
    <citation type="submission" date="2019-08" db="EMBL/GenBank/DDBJ databases">
        <authorList>
            <person name="Kucharzyk K."/>
            <person name="Murdoch R.W."/>
            <person name="Higgins S."/>
            <person name="Loffler F."/>
        </authorList>
    </citation>
    <scope>NUCLEOTIDE SEQUENCE</scope>
</reference>
<protein>
    <submittedName>
        <fullName evidence="1">Uncharacterized protein</fullName>
    </submittedName>
</protein>
<accession>A0A645H2A3</accession>
<sequence>MHAGGDAPDALLHARHRRCRTGLDGADHARNFLRRLGSPLGQLAYFVGNDGKTAAGFAGTCRLDGGIERQQVGLIGDFLDGVDNGGNLPRLLTQRLDRRRRLVDRLGDSLDFVDHGIHDPSAFRRHLVRTTREFLGVLGILGNVVDAHCRFLDCGGHARRRIALRRTAGRYLLA</sequence>
<evidence type="ECO:0000313" key="1">
    <source>
        <dbReference type="EMBL" id="MPN32800.1"/>
    </source>
</evidence>
<name>A0A645H2A3_9ZZZZ</name>